<feature type="region of interest" description="Disordered" evidence="1">
    <location>
        <begin position="1079"/>
        <end position="1109"/>
    </location>
</feature>
<sequence length="2809" mass="300029">MSYVRSTNPFANGPGSRASMKSATTSPSRASAVPSAMSTMSGYGGNDGDSDQDTETESYVNNAEPWKQGVGGLVAPRTFAARFFVTRLGFMRRKCRRMMAFTSDRLFIVRVDDGKAKASYPLKSVQLAPSDKGKGIILTSDIGNVRHSFKCRNRTSLLAAFAELQDAARDRPLNLLFQVIKRSKTRGDVKMTLRVGPTSLDRVDGERLQHRVSSLPLLSVEKVYLFTDDATQMLVDCHGGRRRRYWCAARDSLVRAMEDHLRHLGRTGDQPLPVERVGTWEVDTSTRNPESVKQGYLFEVPVQKWSRTERAFKSRLLALTKSSVVEMDVATRDHLREFPLEMIFNIVYHTPDTAPSTPEEGEEGSHGDGLSIEVQMAWGGSSTYNFQSCRCSAVSTDSILAFVAVTDDEVSLQRSRKAEERQFRGSHVPDLATLAETGGAGADGVCGYHDLRLTAVEARVHFLANFLEVCRLNHHGCPWSLRRVTNESRVGELTEGLHPDYQEFLLKRTTGLSAIARAGPGKVLADPDARGYALAVLDELNFSTPIAFKQKEKGAAAAAMSLLAPSALQHFDDSGRVSLLLAVLRLLWSKTGYDEVARAECQPAIDGVFKCLESEDHTVSYPAALVIRSMLTHPRKDSAWWSGSGDGTGSAASDEGLGADRRLEKANRKAMFGQGNEKNRLEQLLAPCFAECMKPDSMDEDFGSDLSDSDGEGEGIDGPGGESNHPPVTMAGVGPPPAGPECLVQAVLMEVLVILVSSGDKQADRAVVEAVWELLHEFDAMCRLLSNVRSPCLPLAKASMQLLTKMHHSKRFSIGPRSVLQDTARDSGILLWVMFLAMDAREPDMCRVAGRLCRALTDGDARSLGVLTRSFPPGLLAPSPPDQLFNECGAAVWGTSFTGADSLDLHARWGILSQDVRDVEVVWSPVHRDALGQLLLEQLQELERETRRLSYKGRGRAPIEALAWNDAAWEVPWHNMVGEVKVGRYYLEQLIADLDSSKESSNMIRQRLGNPTSLGNFLQLCHLRLLHERDAGSLELVFDTMTCLFQHLGSRAVPMLPFLGSVLHMLTYSLPAILGPVGAAEENPLDSDDEGSEKDEHDGLSGGVDAEPKSGAQATATYYAAVQFVRVCMDNQPANVRLFVMHGGVETFVELVGSAFQHAHSLTASSSTVTPLPIADSAPGGDGTEASPTGSSGSEEHFGSAKGGRFPRRERASDLSVALTCRELVVECISCLSSALEVFPAQDMDGKMFFPKPPPKRQLANPIALAALVDLLASEEEAVLHPALTLLVTVVRGGLEIPLSAGARGRIVVRCLRHACEGRCAELCAELLGAEAVAAPPSRLSDGGMGGAVGPVSAPREGAILARSPLYPLLPGALVRLMVTKGARAFAEALLADGLETPTVVWNSECRHMLGVVLRELEGATPGLQDVPAIEVHEAGRRLEALYSEKGGVPVLFTSPYYVQLMDENYRIEYPAAFLLEVASSMTEVLQGPPEMHELYAGNGKGRVRCISTPLENEGDVIYLHEPLLWTLRQHATNGVTGPDSLARAIGAVAAPLLEITARVAVACSFSPEALTSLASFTESLSLCLGFLARANRLSAQAWNAVEGSMVPPARQETQGRRAGSRRRSSVGGRRRTTGSGDGGENGGGWTVAVDLRKVDALLTMLKQLDDQESAGHLMGAGNQILRSLKEPEQDLSSETSDGVDINREVPGLTSYVGGLVSSLSTLEAPTAILAATEGIGLAALGLGKEAHIDLLYKSQVFVPLIAHCVRPQACEDRPGGYPGLGIQSAMALRSLAEGEHAGTNAALAALLTPGGLAVLRRSAEEFVRVLRSSVPVETPKVVWGPKCRDELEELLKQPPAETDIGGHRGLGAAVPAVYPASGRCRRFKPRELDGFLFASLQDELVVDDVYLRVLVRDAERQREAGGDGDIRRAAAAASGLGQGLTLPSDLLASVFVYLGDQMRLIVAGQVPTATADRELFFQDVSLLLQALLGLAVGEEQVPEVIEDSGEALNLLWAATQPYLRDGLAGPAAPTITRSVVRLMHVFLTKGGPSAGEALVASGAAAPAVHACGKMLADDYDLSAFSHEDGEAALHVAAMLLDAHPSAAGHMVSVGAVPMFLSSIGLGRVMPELLLLHLEADATGESLLRHLDDEAVSPILVWDTSCRDRLSALTWAHWEDWRRRVKVGASLRWMPAYLPEQVLLPDAHSSEPCVAGLYFRLYAAEPGFALEKDMVEGFLVCSVEAMLHGRVADELLPVLLEALYYALACLGDGALAGASRKANGLWPIVFSLIWKELGLGSVRYDPSQRPPRGVANEVAPQADGDLSQGEAILRWGARIVCLLASVPVHWTVAGAGAQIVSDEHALAMVHSAALDDHSLGLFLVTARAIVASKTNEGMDVAHHFVSPLVLRALVDKLTSYKPPAVTGTVEGNNRVSKYGRVPGTANAPPAEEVPEEEAPPPPTVVEDLVVKLLACLMVHPQQGQRARLVVRDEVPERIYMALHRAGSVPADIKGDSAKAQPPLPHRDTDHKLYPKKGNAAAGAAGAEPVFATGGAKTPQSLTRPLSIFVAPPEEETAPVTVKNVERAVQEEDASVAPAAVTAAAAGVFAANAASVSEASHSQSPTKREGSLRRSVVSALKSQRAGESRLPSVAASSSATGRDGYGGGGGGGDLTPTGRAKGMWQRASVSWAKSSLNPVNGGNVDVHAAKAMATVEKVDVANEERPLTMPASSPKPSPTTARTISMRALATRLSPKPAPELSPAQSGTGTATGSGSGSGAKGRSVMGWGSSSVASTSPRPMSSPKPSHDGRRGF</sequence>
<dbReference type="GO" id="GO:0007032">
    <property type="term" value="P:endosome organization"/>
    <property type="evidence" value="ECO:0007669"/>
    <property type="project" value="InterPro"/>
</dbReference>
<evidence type="ECO:0000259" key="2">
    <source>
        <dbReference type="Pfam" id="PF19432"/>
    </source>
</evidence>
<feature type="region of interest" description="Disordered" evidence="1">
    <location>
        <begin position="1"/>
        <end position="58"/>
    </location>
</feature>
<dbReference type="EMBL" id="FN649742">
    <property type="protein sequence ID" value="CBJ27228.1"/>
    <property type="molecule type" value="Genomic_DNA"/>
</dbReference>
<feature type="region of interest" description="Disordered" evidence="1">
    <location>
        <begin position="2715"/>
        <end position="2736"/>
    </location>
</feature>
<evidence type="ECO:0000313" key="3">
    <source>
        <dbReference type="EMBL" id="CBJ27228.1"/>
    </source>
</evidence>
<proteinExistence type="predicted"/>
<protein>
    <recommendedName>
        <fullName evidence="2">DnaJ homologue subfamily C GRV2/DNAJC13 N-terminal domain-containing protein</fullName>
    </recommendedName>
</protein>
<dbReference type="Pfam" id="PF19432">
    <property type="entry name" value="RME-8_N"/>
    <property type="match status" value="1"/>
</dbReference>
<reference evidence="3 4" key="1">
    <citation type="journal article" date="2010" name="Nature">
        <title>The Ectocarpus genome and the independent evolution of multicellularity in brown algae.</title>
        <authorList>
            <person name="Cock J.M."/>
            <person name="Sterck L."/>
            <person name="Rouze P."/>
            <person name="Scornet D."/>
            <person name="Allen A.E."/>
            <person name="Amoutzias G."/>
            <person name="Anthouard V."/>
            <person name="Artiguenave F."/>
            <person name="Aury J.M."/>
            <person name="Badger J.H."/>
            <person name="Beszteri B."/>
            <person name="Billiau K."/>
            <person name="Bonnet E."/>
            <person name="Bothwell J.H."/>
            <person name="Bowler C."/>
            <person name="Boyen C."/>
            <person name="Brownlee C."/>
            <person name="Carrano C.J."/>
            <person name="Charrier B."/>
            <person name="Cho G.Y."/>
            <person name="Coelho S.M."/>
            <person name="Collen J."/>
            <person name="Corre E."/>
            <person name="Da Silva C."/>
            <person name="Delage L."/>
            <person name="Delaroque N."/>
            <person name="Dittami S.M."/>
            <person name="Doulbeau S."/>
            <person name="Elias M."/>
            <person name="Farnham G."/>
            <person name="Gachon C.M."/>
            <person name="Gschloessl B."/>
            <person name="Heesch S."/>
            <person name="Jabbari K."/>
            <person name="Jubin C."/>
            <person name="Kawai H."/>
            <person name="Kimura K."/>
            <person name="Kloareg B."/>
            <person name="Kupper F.C."/>
            <person name="Lang D."/>
            <person name="Le Bail A."/>
            <person name="Leblanc C."/>
            <person name="Lerouge P."/>
            <person name="Lohr M."/>
            <person name="Lopez P.J."/>
            <person name="Martens C."/>
            <person name="Maumus F."/>
            <person name="Michel G."/>
            <person name="Miranda-Saavedra D."/>
            <person name="Morales J."/>
            <person name="Moreau H."/>
            <person name="Motomura T."/>
            <person name="Nagasato C."/>
            <person name="Napoli C.A."/>
            <person name="Nelson D.R."/>
            <person name="Nyvall-Collen P."/>
            <person name="Peters A.F."/>
            <person name="Pommier C."/>
            <person name="Potin P."/>
            <person name="Poulain J."/>
            <person name="Quesneville H."/>
            <person name="Read B."/>
            <person name="Rensing S.A."/>
            <person name="Ritter A."/>
            <person name="Rousvoal S."/>
            <person name="Samanta M."/>
            <person name="Samson G."/>
            <person name="Schroeder D.C."/>
            <person name="Segurens B."/>
            <person name="Strittmatter M."/>
            <person name="Tonon T."/>
            <person name="Tregear J.W."/>
            <person name="Valentin K."/>
            <person name="von Dassow P."/>
            <person name="Yamagishi T."/>
            <person name="Van de Peer Y."/>
            <person name="Wincker P."/>
        </authorList>
    </citation>
    <scope>NUCLEOTIDE SEQUENCE [LARGE SCALE GENOMIC DNA]</scope>
    <source>
        <strain evidence="4">Ec32 / CCAP1310/4</strain>
    </source>
</reference>
<feature type="region of interest" description="Disordered" evidence="1">
    <location>
        <begin position="2506"/>
        <end position="2529"/>
    </location>
</feature>
<dbReference type="InterPro" id="IPR044978">
    <property type="entry name" value="GRV2/DNAJC13"/>
</dbReference>
<dbReference type="GO" id="GO:0006898">
    <property type="term" value="P:receptor-mediated endocytosis"/>
    <property type="evidence" value="ECO:0007669"/>
    <property type="project" value="TreeGrafter"/>
</dbReference>
<feature type="domain" description="DnaJ homologue subfamily C GRV2/DNAJC13 N-terminal" evidence="2">
    <location>
        <begin position="147"/>
        <end position="352"/>
    </location>
</feature>
<feature type="region of interest" description="Disordered" evidence="1">
    <location>
        <begin position="699"/>
        <end position="736"/>
    </location>
</feature>
<feature type="compositionally biased region" description="Gly residues" evidence="1">
    <location>
        <begin position="2765"/>
        <end position="2775"/>
    </location>
</feature>
<feature type="compositionally biased region" description="Gly residues" evidence="1">
    <location>
        <begin position="2658"/>
        <end position="2668"/>
    </location>
</feature>
<evidence type="ECO:0000256" key="1">
    <source>
        <dbReference type="SAM" id="MobiDB-lite"/>
    </source>
</evidence>
<gene>
    <name evidence="3" type="ORF">Esi_0063_0028</name>
</gene>
<feature type="compositionally biased region" description="Acidic residues" evidence="1">
    <location>
        <begin position="699"/>
        <end position="715"/>
    </location>
</feature>
<dbReference type="PANTHER" id="PTHR36983:SF2">
    <property type="entry name" value="DNAJ HOMOLOG SUBFAMILY C MEMBER 13"/>
    <property type="match status" value="1"/>
</dbReference>
<evidence type="ECO:0000313" key="4">
    <source>
        <dbReference type="Proteomes" id="UP000002630"/>
    </source>
</evidence>
<feature type="region of interest" description="Disordered" evidence="1">
    <location>
        <begin position="2611"/>
        <end position="2681"/>
    </location>
</feature>
<feature type="compositionally biased region" description="Acidic residues" evidence="1">
    <location>
        <begin position="1083"/>
        <end position="1093"/>
    </location>
</feature>
<dbReference type="InParanoid" id="D7G574"/>
<feature type="region of interest" description="Disordered" evidence="1">
    <location>
        <begin position="639"/>
        <end position="658"/>
    </location>
</feature>
<dbReference type="GO" id="GO:2000641">
    <property type="term" value="P:regulation of early endosome to late endosome transport"/>
    <property type="evidence" value="ECO:0007669"/>
    <property type="project" value="InterPro"/>
</dbReference>
<accession>D7G574</accession>
<dbReference type="GO" id="GO:0010008">
    <property type="term" value="C:endosome membrane"/>
    <property type="evidence" value="ECO:0007669"/>
    <property type="project" value="TreeGrafter"/>
</dbReference>
<feature type="compositionally biased region" description="Polar residues" evidence="1">
    <location>
        <begin position="1"/>
        <end position="10"/>
    </location>
</feature>
<dbReference type="Proteomes" id="UP000002630">
    <property type="component" value="Linkage Group LG17"/>
</dbReference>
<feature type="region of interest" description="Disordered" evidence="1">
    <location>
        <begin position="1606"/>
        <end position="1643"/>
    </location>
</feature>
<dbReference type="InterPro" id="IPR045802">
    <property type="entry name" value="GRV2/DNAJC13_N"/>
</dbReference>
<feature type="compositionally biased region" description="Polar residues" evidence="1">
    <location>
        <begin position="2784"/>
        <end position="2795"/>
    </location>
</feature>
<feature type="compositionally biased region" description="Low complexity" evidence="1">
    <location>
        <begin position="639"/>
        <end position="656"/>
    </location>
</feature>
<dbReference type="STRING" id="2880.D7G574"/>
<organism evidence="3 4">
    <name type="scientific">Ectocarpus siliculosus</name>
    <name type="common">Brown alga</name>
    <name type="synonym">Conferva siliculosa</name>
    <dbReference type="NCBI Taxonomy" id="2880"/>
    <lineage>
        <taxon>Eukaryota</taxon>
        <taxon>Sar</taxon>
        <taxon>Stramenopiles</taxon>
        <taxon>Ochrophyta</taxon>
        <taxon>PX clade</taxon>
        <taxon>Phaeophyceae</taxon>
        <taxon>Ectocarpales</taxon>
        <taxon>Ectocarpaceae</taxon>
        <taxon>Ectocarpus</taxon>
    </lineage>
</organism>
<feature type="compositionally biased region" description="Polar residues" evidence="1">
    <location>
        <begin position="19"/>
        <end position="29"/>
    </location>
</feature>
<dbReference type="PANTHER" id="PTHR36983">
    <property type="entry name" value="DNAJ HOMOLOG SUBFAMILY C MEMBER 13"/>
    <property type="match status" value="1"/>
</dbReference>
<feature type="region of interest" description="Disordered" evidence="1">
    <location>
        <begin position="2748"/>
        <end position="2809"/>
    </location>
</feature>
<feature type="region of interest" description="Disordered" evidence="1">
    <location>
        <begin position="2427"/>
        <end position="2457"/>
    </location>
</feature>
<keyword evidence="4" id="KW-1185">Reference proteome</keyword>
<feature type="region of interest" description="Disordered" evidence="1">
    <location>
        <begin position="1167"/>
        <end position="1206"/>
    </location>
</feature>
<dbReference type="OrthoDB" id="69656at2759"/>
<dbReference type="EMBL" id="FN648852">
    <property type="protein sequence ID" value="CBJ27228.1"/>
    <property type="molecule type" value="Genomic_DNA"/>
</dbReference>
<name>D7G574_ECTSI</name>
<feature type="compositionally biased region" description="Basic residues" evidence="1">
    <location>
        <begin position="1619"/>
        <end position="1633"/>
    </location>
</feature>
<feature type="compositionally biased region" description="Low complexity" evidence="1">
    <location>
        <begin position="2723"/>
        <end position="2736"/>
    </location>
</feature>